<protein>
    <recommendedName>
        <fullName evidence="5">Cilia and flagella associated protein 46</fullName>
    </recommendedName>
</protein>
<feature type="transmembrane region" description="Helical" evidence="2">
    <location>
        <begin position="342"/>
        <end position="363"/>
    </location>
</feature>
<keyword evidence="2" id="KW-1133">Transmembrane helix</keyword>
<sequence>MGCVEMSTECLQRFFDGNPPPGQFLSRAFLCQGQMKPLPAAGSVVRTQELCNLNVSFVSNRCHFLVFNASVLYCQKVRPLLQPGRFHLLVPSLKVVVQSLEEVDDEDHSWRAELMILLVECFVDSGQRGDAVVSARATEEFITSHAPHLYPKLFILQVLNKMNTQFDEVEKLSQCLQTAVRAGSPKAVQAVCGALWNCCLPLLQHPLRTRIKAPLLTLAHVLEDIVLLEVRCHVHAELAVIEDEEGCLEASLTHLQKAMLLDSGAQRERLSSAFHLLQLRQNIYSEPTRTEEKATMDMPPHVNSNCRPVLVSVGLLLAPDEFQTLLDAEIERSKTIKGFDRIFLIFRNYRIVGILIFFFFYFLRVKLWAALAKTARKQEVWDVCRAACRFCLLYDDGRWETSVTNEMNEVCLIQATIQKLLAEGVQQNSLAVPSLERRPGVSEEDWTAYRDWIHSLSAYATSSFMRAGELGAEIGEPWVVANAAIYLWNHNSHLLAKGEYQLLLPTFQILSRGLIQPISERDSAEPAPTGLKGKNRAEKRSERAASTHGASVEPAALQDVYKALEVCHCVESVPLAVRKRVLATWVQIKMLLQQQIDLKMDTLQDKREEVSAMTCVLVGVEMLTWNKSPGHTGFPVPSPSLVSMASECSWCDAVVELQVWCQLAAFCHRVNDHRSVLRCTLSALQLEEVAAHSLNTTPCVLFAKEAENGVLCVWAAGHYWSASLALTQNPEERLQLREDLEMVLDALFHISRCERVSTHINFHPFIDTN</sequence>
<accession>A0A3B3CWU9</accession>
<keyword evidence="4" id="KW-1185">Reference proteome</keyword>
<dbReference type="GO" id="GO:0060294">
    <property type="term" value="P:cilium movement involved in cell motility"/>
    <property type="evidence" value="ECO:0007669"/>
    <property type="project" value="InterPro"/>
</dbReference>
<dbReference type="InterPro" id="IPR039586">
    <property type="entry name" value="CFAP46"/>
</dbReference>
<evidence type="ECO:0000313" key="4">
    <source>
        <dbReference type="Proteomes" id="UP000261560"/>
    </source>
</evidence>
<feature type="region of interest" description="Disordered" evidence="1">
    <location>
        <begin position="521"/>
        <end position="550"/>
    </location>
</feature>
<organism evidence="3 4">
    <name type="scientific">Oryzias melastigma</name>
    <name type="common">Marine medaka</name>
    <dbReference type="NCBI Taxonomy" id="30732"/>
    <lineage>
        <taxon>Eukaryota</taxon>
        <taxon>Metazoa</taxon>
        <taxon>Chordata</taxon>
        <taxon>Craniata</taxon>
        <taxon>Vertebrata</taxon>
        <taxon>Euteleostomi</taxon>
        <taxon>Actinopterygii</taxon>
        <taxon>Neopterygii</taxon>
        <taxon>Teleostei</taxon>
        <taxon>Neoteleostei</taxon>
        <taxon>Acanthomorphata</taxon>
        <taxon>Ovalentaria</taxon>
        <taxon>Atherinomorphae</taxon>
        <taxon>Beloniformes</taxon>
        <taxon>Adrianichthyidae</taxon>
        <taxon>Oryziinae</taxon>
        <taxon>Oryzias</taxon>
    </lineage>
</organism>
<dbReference type="GO" id="GO:0035082">
    <property type="term" value="P:axoneme assembly"/>
    <property type="evidence" value="ECO:0007669"/>
    <property type="project" value="InterPro"/>
</dbReference>
<dbReference type="OMA" id="EIQEGWI"/>
<dbReference type="Proteomes" id="UP000261560">
    <property type="component" value="Unplaced"/>
</dbReference>
<keyword evidence="2" id="KW-0472">Membrane</keyword>
<dbReference type="PaxDb" id="30732-ENSOMEP00000022288"/>
<evidence type="ECO:0000256" key="1">
    <source>
        <dbReference type="SAM" id="MobiDB-lite"/>
    </source>
</evidence>
<dbReference type="STRING" id="30732.ENSOMEP00000022288"/>
<dbReference type="AlphaFoldDB" id="A0A3B3CWU9"/>
<dbReference type="PANTHER" id="PTHR15977">
    <property type="entry name" value="CILIA- AND FLAGELLA-ASSOCIATED PROTEIN 46"/>
    <property type="match status" value="1"/>
</dbReference>
<dbReference type="Ensembl" id="ENSOMET00000015134.1">
    <property type="protein sequence ID" value="ENSOMEP00000022288.1"/>
    <property type="gene ID" value="ENSOMEG00000001767.1"/>
</dbReference>
<proteinExistence type="predicted"/>
<dbReference type="GeneTree" id="ENSGT00570000079216"/>
<evidence type="ECO:0000313" key="3">
    <source>
        <dbReference type="Ensembl" id="ENSOMEP00000022288.1"/>
    </source>
</evidence>
<reference evidence="3" key="1">
    <citation type="submission" date="2025-08" db="UniProtKB">
        <authorList>
            <consortium name="Ensembl"/>
        </authorList>
    </citation>
    <scope>IDENTIFICATION</scope>
</reference>
<evidence type="ECO:0008006" key="5">
    <source>
        <dbReference type="Google" id="ProtNLM"/>
    </source>
</evidence>
<reference evidence="3" key="2">
    <citation type="submission" date="2025-09" db="UniProtKB">
        <authorList>
            <consortium name="Ensembl"/>
        </authorList>
    </citation>
    <scope>IDENTIFICATION</scope>
</reference>
<keyword evidence="2" id="KW-0812">Transmembrane</keyword>
<evidence type="ECO:0000256" key="2">
    <source>
        <dbReference type="SAM" id="Phobius"/>
    </source>
</evidence>
<dbReference type="PANTHER" id="PTHR15977:SF15">
    <property type="entry name" value="CILIA- AND FLAGELLA-ASSOCIATED PROTEIN 46"/>
    <property type="match status" value="1"/>
</dbReference>
<name>A0A3B3CWU9_ORYME</name>
<feature type="compositionally biased region" description="Basic and acidic residues" evidence="1">
    <location>
        <begin position="535"/>
        <end position="545"/>
    </location>
</feature>